<accession>A0A9P0A5A8</accession>
<evidence type="ECO:0000256" key="6">
    <source>
        <dbReference type="ARBA" id="ARBA00022679"/>
    </source>
</evidence>
<keyword evidence="10" id="KW-0418">Kinase</keyword>
<feature type="signal peptide" evidence="20">
    <location>
        <begin position="1"/>
        <end position="28"/>
    </location>
</feature>
<keyword evidence="9" id="KW-0547">Nucleotide-binding</keyword>
<evidence type="ECO:0000256" key="5">
    <source>
        <dbReference type="ARBA" id="ARBA00022553"/>
    </source>
</evidence>
<keyword evidence="12" id="KW-0256">Endoplasmic reticulum</keyword>
<dbReference type="InterPro" id="IPR011009">
    <property type="entry name" value="Kinase-like_dom_sf"/>
</dbReference>
<dbReference type="GO" id="GO:0016787">
    <property type="term" value="F:hydrolase activity"/>
    <property type="evidence" value="ECO:0007669"/>
    <property type="project" value="UniProtKB-KW"/>
</dbReference>
<evidence type="ECO:0000313" key="23">
    <source>
        <dbReference type="EMBL" id="CAH0384350.1"/>
    </source>
</evidence>
<keyword evidence="15" id="KW-0472">Membrane</keyword>
<dbReference type="CDD" id="cd13982">
    <property type="entry name" value="STKc_IRE1"/>
    <property type="match status" value="1"/>
</dbReference>
<dbReference type="GO" id="GO:1990604">
    <property type="term" value="C:IRE1-TRAF2-ASK1 complex"/>
    <property type="evidence" value="ECO:0007669"/>
    <property type="project" value="TreeGrafter"/>
</dbReference>
<dbReference type="InterPro" id="IPR011047">
    <property type="entry name" value="Quinoprotein_ADH-like_sf"/>
</dbReference>
<evidence type="ECO:0000256" key="18">
    <source>
        <dbReference type="ARBA" id="ARBA00048679"/>
    </source>
</evidence>
<evidence type="ECO:0000256" key="13">
    <source>
        <dbReference type="ARBA" id="ARBA00022840"/>
    </source>
</evidence>
<evidence type="ECO:0000256" key="15">
    <source>
        <dbReference type="ARBA" id="ARBA00023136"/>
    </source>
</evidence>
<dbReference type="FunFam" id="1.20.1440.180:FF:000001">
    <property type="entry name" value="Serine/threonine-protein kinase/endoribonuclease IRE1"/>
    <property type="match status" value="1"/>
</dbReference>
<dbReference type="PANTHER" id="PTHR13954">
    <property type="entry name" value="IRE1-RELATED"/>
    <property type="match status" value="1"/>
</dbReference>
<dbReference type="Gene3D" id="1.10.510.10">
    <property type="entry name" value="Transferase(Phosphotransferase) domain 1"/>
    <property type="match status" value="1"/>
</dbReference>
<keyword evidence="6" id="KW-0808">Transferase</keyword>
<dbReference type="GO" id="GO:0004521">
    <property type="term" value="F:RNA endonuclease activity"/>
    <property type="evidence" value="ECO:0007669"/>
    <property type="project" value="InterPro"/>
</dbReference>
<keyword evidence="24" id="KW-1185">Reference proteome</keyword>
<dbReference type="Pfam" id="PF06479">
    <property type="entry name" value="Ribonuc_2-5A"/>
    <property type="match status" value="1"/>
</dbReference>
<dbReference type="Proteomes" id="UP001152759">
    <property type="component" value="Chromosome 2"/>
</dbReference>
<dbReference type="GO" id="GO:0036498">
    <property type="term" value="P:IRE1-mediated unfolded protein response"/>
    <property type="evidence" value="ECO:0007669"/>
    <property type="project" value="TreeGrafter"/>
</dbReference>
<evidence type="ECO:0000256" key="7">
    <source>
        <dbReference type="ARBA" id="ARBA00022692"/>
    </source>
</evidence>
<evidence type="ECO:0000256" key="9">
    <source>
        <dbReference type="ARBA" id="ARBA00022741"/>
    </source>
</evidence>
<feature type="chain" id="PRO_5040302732" description="non-specific serine/threonine protein kinase" evidence="20">
    <location>
        <begin position="29"/>
        <end position="992"/>
    </location>
</feature>
<dbReference type="EMBL" id="OU963863">
    <property type="protein sequence ID" value="CAH0384350.1"/>
    <property type="molecule type" value="Genomic_DNA"/>
</dbReference>
<evidence type="ECO:0000313" key="24">
    <source>
        <dbReference type="Proteomes" id="UP001152759"/>
    </source>
</evidence>
<evidence type="ECO:0000256" key="8">
    <source>
        <dbReference type="ARBA" id="ARBA00022729"/>
    </source>
</evidence>
<evidence type="ECO:0000256" key="11">
    <source>
        <dbReference type="ARBA" id="ARBA00022801"/>
    </source>
</evidence>
<feature type="domain" description="Protein kinase" evidence="21">
    <location>
        <begin position="485"/>
        <end position="739"/>
    </location>
</feature>
<dbReference type="InterPro" id="IPR045133">
    <property type="entry name" value="IRE1/2-like"/>
</dbReference>
<dbReference type="InterPro" id="IPR038357">
    <property type="entry name" value="KEN_sf"/>
</dbReference>
<dbReference type="InterPro" id="IPR010513">
    <property type="entry name" value="KEN_dom"/>
</dbReference>
<dbReference type="InterPro" id="IPR000719">
    <property type="entry name" value="Prot_kinase_dom"/>
</dbReference>
<dbReference type="PANTHER" id="PTHR13954:SF6">
    <property type="entry name" value="NON-SPECIFIC SERINE_THREONINE PROTEIN KINASE"/>
    <property type="match status" value="1"/>
</dbReference>
<keyword evidence="7" id="KW-0812">Transmembrane</keyword>
<feature type="compositionally biased region" description="Basic residues" evidence="19">
    <location>
        <begin position="965"/>
        <end position="974"/>
    </location>
</feature>
<evidence type="ECO:0000256" key="10">
    <source>
        <dbReference type="ARBA" id="ARBA00022777"/>
    </source>
</evidence>
<keyword evidence="11" id="KW-0378">Hydrolase</keyword>
<keyword evidence="16" id="KW-0511">Multifunctional enzyme</keyword>
<sequence length="992" mass="112484">MVSMNMTLSSIVIHLLVVVLSGLPHGQSGSESHQNRLGSERTDLLQDQERSLLLVSTLDGSFIGVDQQTGDVRWKVKDEPTIRMPINSDNSIMPMFLPDPKDGSLYIINKENALKKLPFTIQQLVASSPCQSTDGIFYTGKKMDSWFSMNWQTGEKEPIFSFDQPDITCPATLSPDEMFIGKAEYNIVMHDNKHKERRWNVTYVGYTSTLMSTEEMKNYKLRHFTGSSSGRLATFENAYGSLLWTLDVNSPIIGLYLKQGDVMVSVPFTSLAEESLLEISKSQQAKNLFPTLYIGRHSHGMYAFPSLTTAKDVNWPPLLDGPKEEISGSVIAGETETNPLFGHHRVPDFSPTRLLQIGGRSDLIIQSNLSTFNRSAFLRPTAQSVPSLLEEEETDCVDNTFPFSFVNLLSSWVKNQENLALKFGMIVILAMMTIMFLYLRAQVRQLKESSRNSSNVSFTTSIPGSITAIAEELPDGTTKVGKITFKVSEILGKGCEGTFVFRGEFDNRPVAVKRLLPECFTVADREVCLLRESDEHMNVIRYFCTEQDKQFRYIALELCATTLYEYCEKGTLKDKITPLEILLQATAGIEHLHSLNIVHRDIKPQNVLLSIPCNQSGSVRAMISDFGLCKKLQSGRSSFSKRSGIAGTDGWIAPEMIANNTRTTYAVDIFSLGCVFYYVLTDGKHPYGDSIHRQANIMNKNFKISGISDILFESLISRMISHCASERPPASVIKVHPVFWDKSHILNFLQDISDRLEKEKFHVPVMIELEKNSLQVIKGGDWRLLVDEYVASDLRKYRNYRGESLRDLLRALRNKKHHYRELPVEAQLSLGSIPDEFVDYWLKRFPRLLYHTWSSMQFIKHESSLVKYYDKNYMFPKPKTEGIPEWLQICIDKELELEKQSSNSSAGKFSPASRDSIKEDSPKSRVKSSKVDEPNWRLPSAYIPSKDCDNISIDDCNENDTPRSKPVKPRYRRRPKVADNVTWCLKDGSPNS</sequence>
<dbReference type="SMART" id="SM00220">
    <property type="entry name" value="S_TKc"/>
    <property type="match status" value="1"/>
</dbReference>
<dbReference type="PROSITE" id="PS00108">
    <property type="entry name" value="PROTEIN_KINASE_ST"/>
    <property type="match status" value="1"/>
</dbReference>
<dbReference type="Gene3D" id="2.130.10.10">
    <property type="entry name" value="YVTN repeat-like/Quinoprotein amine dehydrogenase"/>
    <property type="match status" value="1"/>
</dbReference>
<dbReference type="KEGG" id="btab:109043660"/>
<comment type="catalytic activity">
    <reaction evidence="17">
        <text>L-threonyl-[protein] + ATP = O-phospho-L-threonyl-[protein] + ADP + H(+)</text>
        <dbReference type="Rhea" id="RHEA:46608"/>
        <dbReference type="Rhea" id="RHEA-COMP:11060"/>
        <dbReference type="Rhea" id="RHEA-COMP:11605"/>
        <dbReference type="ChEBI" id="CHEBI:15378"/>
        <dbReference type="ChEBI" id="CHEBI:30013"/>
        <dbReference type="ChEBI" id="CHEBI:30616"/>
        <dbReference type="ChEBI" id="CHEBI:61977"/>
        <dbReference type="ChEBI" id="CHEBI:456216"/>
        <dbReference type="EC" id="2.7.11.1"/>
    </reaction>
</comment>
<keyword evidence="4" id="KW-0723">Serine/threonine-protein kinase</keyword>
<evidence type="ECO:0000259" key="22">
    <source>
        <dbReference type="PROSITE" id="PS51392"/>
    </source>
</evidence>
<dbReference type="Pfam" id="PF00069">
    <property type="entry name" value="Pkinase"/>
    <property type="match status" value="1"/>
</dbReference>
<dbReference type="PROSITE" id="PS51392">
    <property type="entry name" value="KEN"/>
    <property type="match status" value="1"/>
</dbReference>
<reference evidence="23" key="1">
    <citation type="submission" date="2021-12" db="EMBL/GenBank/DDBJ databases">
        <authorList>
            <person name="King R."/>
        </authorList>
    </citation>
    <scope>NUCLEOTIDE SEQUENCE</scope>
</reference>
<comment type="cofactor">
    <cofactor evidence="1">
        <name>Mg(2+)</name>
        <dbReference type="ChEBI" id="CHEBI:18420"/>
    </cofactor>
</comment>
<dbReference type="InterPro" id="IPR015943">
    <property type="entry name" value="WD40/YVTN_repeat-like_dom_sf"/>
</dbReference>
<evidence type="ECO:0000256" key="1">
    <source>
        <dbReference type="ARBA" id="ARBA00001946"/>
    </source>
</evidence>
<gene>
    <name evidence="23" type="ORF">BEMITA_LOCUS3681</name>
</gene>
<keyword evidence="13" id="KW-0067">ATP-binding</keyword>
<proteinExistence type="predicted"/>
<evidence type="ECO:0000256" key="17">
    <source>
        <dbReference type="ARBA" id="ARBA00047899"/>
    </source>
</evidence>
<dbReference type="GO" id="GO:0051082">
    <property type="term" value="F:unfolded protein binding"/>
    <property type="evidence" value="ECO:0007669"/>
    <property type="project" value="TreeGrafter"/>
</dbReference>
<evidence type="ECO:0000256" key="3">
    <source>
        <dbReference type="ARBA" id="ARBA00012513"/>
    </source>
</evidence>
<evidence type="ECO:0000256" key="19">
    <source>
        <dbReference type="SAM" id="MobiDB-lite"/>
    </source>
</evidence>
<name>A0A9P0A5A8_BEMTA</name>
<evidence type="ECO:0000256" key="16">
    <source>
        <dbReference type="ARBA" id="ARBA00023268"/>
    </source>
</evidence>
<evidence type="ECO:0000256" key="12">
    <source>
        <dbReference type="ARBA" id="ARBA00022824"/>
    </source>
</evidence>
<dbReference type="Gene3D" id="3.30.200.20">
    <property type="entry name" value="Phosphorylase Kinase, domain 1"/>
    <property type="match status" value="1"/>
</dbReference>
<dbReference type="PROSITE" id="PS50011">
    <property type="entry name" value="PROTEIN_KINASE_DOM"/>
    <property type="match status" value="1"/>
</dbReference>
<feature type="compositionally biased region" description="Basic and acidic residues" evidence="19">
    <location>
        <begin position="915"/>
        <end position="935"/>
    </location>
</feature>
<dbReference type="GO" id="GO:0080090">
    <property type="term" value="P:regulation of primary metabolic process"/>
    <property type="evidence" value="ECO:0007669"/>
    <property type="project" value="UniProtKB-ARBA"/>
</dbReference>
<dbReference type="GO" id="GO:0006397">
    <property type="term" value="P:mRNA processing"/>
    <property type="evidence" value="ECO:0007669"/>
    <property type="project" value="InterPro"/>
</dbReference>
<dbReference type="GO" id="GO:0010468">
    <property type="term" value="P:regulation of gene expression"/>
    <property type="evidence" value="ECO:0007669"/>
    <property type="project" value="UniProtKB-ARBA"/>
</dbReference>
<dbReference type="FunFam" id="3.30.200.20:FF:000077">
    <property type="entry name" value="Putative Serine/threonine-protein kinase/endoribonuclease IRE1"/>
    <property type="match status" value="1"/>
</dbReference>
<evidence type="ECO:0000256" key="20">
    <source>
        <dbReference type="SAM" id="SignalP"/>
    </source>
</evidence>
<evidence type="ECO:0000256" key="2">
    <source>
        <dbReference type="ARBA" id="ARBA00004115"/>
    </source>
</evidence>
<keyword evidence="8 20" id="KW-0732">Signal</keyword>
<feature type="region of interest" description="Disordered" evidence="19">
    <location>
        <begin position="901"/>
        <end position="974"/>
    </location>
</feature>
<feature type="domain" description="KEN" evidence="22">
    <location>
        <begin position="742"/>
        <end position="872"/>
    </location>
</feature>
<dbReference type="AlphaFoldDB" id="A0A9P0A5A8"/>
<keyword evidence="14" id="KW-1133">Transmembrane helix</keyword>
<organism evidence="23 24">
    <name type="scientific">Bemisia tabaci</name>
    <name type="common">Sweetpotato whitefly</name>
    <name type="synonym">Aleurodes tabaci</name>
    <dbReference type="NCBI Taxonomy" id="7038"/>
    <lineage>
        <taxon>Eukaryota</taxon>
        <taxon>Metazoa</taxon>
        <taxon>Ecdysozoa</taxon>
        <taxon>Arthropoda</taxon>
        <taxon>Hexapoda</taxon>
        <taxon>Insecta</taxon>
        <taxon>Pterygota</taxon>
        <taxon>Neoptera</taxon>
        <taxon>Paraneoptera</taxon>
        <taxon>Hemiptera</taxon>
        <taxon>Sternorrhyncha</taxon>
        <taxon>Aleyrodoidea</taxon>
        <taxon>Aleyrodidae</taxon>
        <taxon>Aleyrodinae</taxon>
        <taxon>Bemisia</taxon>
    </lineage>
</organism>
<dbReference type="EC" id="2.7.11.1" evidence="3"/>
<dbReference type="CDD" id="cd10422">
    <property type="entry name" value="RNase_Ire1"/>
    <property type="match status" value="1"/>
</dbReference>
<comment type="subcellular location">
    <subcellularLocation>
        <location evidence="2">Endoplasmic reticulum membrane</location>
        <topology evidence="2">Single-pass type I membrane protein</topology>
    </subcellularLocation>
</comment>
<evidence type="ECO:0000256" key="4">
    <source>
        <dbReference type="ARBA" id="ARBA00022527"/>
    </source>
</evidence>
<protein>
    <recommendedName>
        <fullName evidence="3">non-specific serine/threonine protein kinase</fullName>
        <ecNumber evidence="3">2.7.11.1</ecNumber>
    </recommendedName>
</protein>
<dbReference type="SUPFAM" id="SSF50998">
    <property type="entry name" value="Quinoprotein alcohol dehydrogenase-like"/>
    <property type="match status" value="1"/>
</dbReference>
<dbReference type="SMART" id="SM00580">
    <property type="entry name" value="PUG"/>
    <property type="match status" value="1"/>
</dbReference>
<evidence type="ECO:0000259" key="21">
    <source>
        <dbReference type="PROSITE" id="PS50011"/>
    </source>
</evidence>
<comment type="catalytic activity">
    <reaction evidence="18">
        <text>L-seryl-[protein] + ATP = O-phospho-L-seryl-[protein] + ADP + H(+)</text>
        <dbReference type="Rhea" id="RHEA:17989"/>
        <dbReference type="Rhea" id="RHEA-COMP:9863"/>
        <dbReference type="Rhea" id="RHEA-COMP:11604"/>
        <dbReference type="ChEBI" id="CHEBI:15378"/>
        <dbReference type="ChEBI" id="CHEBI:29999"/>
        <dbReference type="ChEBI" id="CHEBI:30616"/>
        <dbReference type="ChEBI" id="CHEBI:83421"/>
        <dbReference type="ChEBI" id="CHEBI:456216"/>
        <dbReference type="EC" id="2.7.11.1"/>
    </reaction>
</comment>
<dbReference type="CDD" id="cd09769">
    <property type="entry name" value="Luminal_IRE1"/>
    <property type="match status" value="1"/>
</dbReference>
<keyword evidence="5" id="KW-0597">Phosphoprotein</keyword>
<dbReference type="GO" id="GO:0004674">
    <property type="term" value="F:protein serine/threonine kinase activity"/>
    <property type="evidence" value="ECO:0007669"/>
    <property type="project" value="UniProtKB-KW"/>
</dbReference>
<dbReference type="GO" id="GO:0005524">
    <property type="term" value="F:ATP binding"/>
    <property type="evidence" value="ECO:0007669"/>
    <property type="project" value="UniProtKB-KW"/>
</dbReference>
<dbReference type="Gene3D" id="1.20.1440.180">
    <property type="entry name" value="KEN domain"/>
    <property type="match status" value="1"/>
</dbReference>
<dbReference type="GO" id="GO:0070059">
    <property type="term" value="P:intrinsic apoptotic signaling pathway in response to endoplasmic reticulum stress"/>
    <property type="evidence" value="ECO:0007669"/>
    <property type="project" value="TreeGrafter"/>
</dbReference>
<evidence type="ECO:0000256" key="14">
    <source>
        <dbReference type="ARBA" id="ARBA00022989"/>
    </source>
</evidence>
<dbReference type="SUPFAM" id="SSF56112">
    <property type="entry name" value="Protein kinase-like (PK-like)"/>
    <property type="match status" value="1"/>
</dbReference>
<dbReference type="InterPro" id="IPR008271">
    <property type="entry name" value="Ser/Thr_kinase_AS"/>
</dbReference>